<keyword evidence="3" id="KW-1185">Reference proteome</keyword>
<keyword evidence="1" id="KW-0812">Transmembrane</keyword>
<evidence type="ECO:0000313" key="2">
    <source>
        <dbReference type="EMBL" id="SHF69229.1"/>
    </source>
</evidence>
<dbReference type="STRING" id="1124188.SAMN05444377_1166"/>
<feature type="transmembrane region" description="Helical" evidence="1">
    <location>
        <begin position="38"/>
        <end position="60"/>
    </location>
</feature>
<feature type="transmembrane region" description="Helical" evidence="1">
    <location>
        <begin position="161"/>
        <end position="187"/>
    </location>
</feature>
<dbReference type="EMBL" id="FQVQ01000016">
    <property type="protein sequence ID" value="SHF69229.1"/>
    <property type="molecule type" value="Genomic_DNA"/>
</dbReference>
<feature type="transmembrane region" description="Helical" evidence="1">
    <location>
        <begin position="80"/>
        <end position="100"/>
    </location>
</feature>
<feature type="transmembrane region" description="Helical" evidence="1">
    <location>
        <begin position="127"/>
        <end position="149"/>
    </location>
</feature>
<dbReference type="Proteomes" id="UP000184147">
    <property type="component" value="Unassembled WGS sequence"/>
</dbReference>
<gene>
    <name evidence="2" type="ORF">SAMN05444377_1166</name>
</gene>
<sequence length="207" mass="24314">MMNELDLLKKDWNKQTKPFPQLQESDIAAMIHKRSSSIVKWILIISILEVTLWTAISLFFNTDEVMVKNHTEYMIPYFKIITYVNYAVVAAFIYAFYVNYKNISTLRSTKKLMQDILKTRRTVKYYVWYNLIMIGLSAIAGFVLAFVANPQMQKISHNPKAMVITIIILVVFLLAFFGIAALFYYLIYGTLMKRLFRNYNELKKIDL</sequence>
<keyword evidence="1" id="KW-0472">Membrane</keyword>
<evidence type="ECO:0000256" key="1">
    <source>
        <dbReference type="SAM" id="Phobius"/>
    </source>
</evidence>
<dbReference type="RefSeq" id="WP_317044519.1">
    <property type="nucleotide sequence ID" value="NZ_FQVQ01000016.1"/>
</dbReference>
<evidence type="ECO:0000313" key="3">
    <source>
        <dbReference type="Proteomes" id="UP000184147"/>
    </source>
</evidence>
<organism evidence="2 3">
    <name type="scientific">Flavobacterium fontis</name>
    <dbReference type="NCBI Taxonomy" id="1124188"/>
    <lineage>
        <taxon>Bacteria</taxon>
        <taxon>Pseudomonadati</taxon>
        <taxon>Bacteroidota</taxon>
        <taxon>Flavobacteriia</taxon>
        <taxon>Flavobacteriales</taxon>
        <taxon>Flavobacteriaceae</taxon>
        <taxon>Flavobacterium</taxon>
    </lineage>
</organism>
<name>A0A1M5DQF5_9FLAO</name>
<proteinExistence type="predicted"/>
<keyword evidence="1" id="KW-1133">Transmembrane helix</keyword>
<dbReference type="AlphaFoldDB" id="A0A1M5DQF5"/>
<reference evidence="2 3" key="1">
    <citation type="submission" date="2016-11" db="EMBL/GenBank/DDBJ databases">
        <authorList>
            <person name="Jaros S."/>
            <person name="Januszkiewicz K."/>
            <person name="Wedrychowicz H."/>
        </authorList>
    </citation>
    <scope>NUCLEOTIDE SEQUENCE [LARGE SCALE GENOMIC DNA]</scope>
    <source>
        <strain evidence="2 3">DSM 25660</strain>
    </source>
</reference>
<accession>A0A1M5DQF5</accession>
<protein>
    <submittedName>
        <fullName evidence="2">Uncharacterized protein</fullName>
    </submittedName>
</protein>